<dbReference type="OrthoDB" id="9607at2"/>
<evidence type="ECO:0000256" key="5">
    <source>
        <dbReference type="ARBA" id="ARBA00022989"/>
    </source>
</evidence>
<organism evidence="9 10">
    <name type="scientific">Sporolactobacillus shoreae</name>
    <dbReference type="NCBI Taxonomy" id="1465501"/>
    <lineage>
        <taxon>Bacteria</taxon>
        <taxon>Bacillati</taxon>
        <taxon>Bacillota</taxon>
        <taxon>Bacilli</taxon>
        <taxon>Bacillales</taxon>
        <taxon>Sporolactobacillaceae</taxon>
        <taxon>Sporolactobacillus</taxon>
    </lineage>
</organism>
<protein>
    <submittedName>
        <fullName evidence="9">MFS transporter</fullName>
    </submittedName>
</protein>
<feature type="domain" description="Major facilitator superfamily (MFS) profile" evidence="8">
    <location>
        <begin position="24"/>
        <end position="399"/>
    </location>
</feature>
<feature type="transmembrane region" description="Helical" evidence="7">
    <location>
        <begin position="343"/>
        <end position="362"/>
    </location>
</feature>
<feature type="transmembrane region" description="Helical" evidence="7">
    <location>
        <begin position="24"/>
        <end position="46"/>
    </location>
</feature>
<evidence type="ECO:0000256" key="1">
    <source>
        <dbReference type="ARBA" id="ARBA00004651"/>
    </source>
</evidence>
<dbReference type="EMBL" id="SRJD01000012">
    <property type="protein sequence ID" value="TGA97611.1"/>
    <property type="molecule type" value="Genomic_DNA"/>
</dbReference>
<evidence type="ECO:0000256" key="6">
    <source>
        <dbReference type="ARBA" id="ARBA00023136"/>
    </source>
</evidence>
<dbReference type="PANTHER" id="PTHR43124:SF3">
    <property type="entry name" value="CHLORAMPHENICOL EFFLUX PUMP RV0191"/>
    <property type="match status" value="1"/>
</dbReference>
<dbReference type="SUPFAM" id="SSF103473">
    <property type="entry name" value="MFS general substrate transporter"/>
    <property type="match status" value="1"/>
</dbReference>
<dbReference type="Proteomes" id="UP000298347">
    <property type="component" value="Unassembled WGS sequence"/>
</dbReference>
<evidence type="ECO:0000313" key="9">
    <source>
        <dbReference type="EMBL" id="TGA97611.1"/>
    </source>
</evidence>
<dbReference type="Pfam" id="PF07690">
    <property type="entry name" value="MFS_1"/>
    <property type="match status" value="1"/>
</dbReference>
<keyword evidence="4 7" id="KW-0812">Transmembrane</keyword>
<dbReference type="GO" id="GO:0022857">
    <property type="term" value="F:transmembrane transporter activity"/>
    <property type="evidence" value="ECO:0007669"/>
    <property type="project" value="InterPro"/>
</dbReference>
<feature type="transmembrane region" description="Helical" evidence="7">
    <location>
        <begin position="91"/>
        <end position="108"/>
    </location>
</feature>
<comment type="caution">
    <text evidence="9">The sequence shown here is derived from an EMBL/GenBank/DDBJ whole genome shotgun (WGS) entry which is preliminary data.</text>
</comment>
<feature type="transmembrane region" description="Helical" evidence="7">
    <location>
        <begin position="147"/>
        <end position="170"/>
    </location>
</feature>
<keyword evidence="3" id="KW-1003">Cell membrane</keyword>
<name>A0A4Z0GLG5_9BACL</name>
<dbReference type="InterPro" id="IPR050189">
    <property type="entry name" value="MFS_Efflux_Transporters"/>
</dbReference>
<dbReference type="PANTHER" id="PTHR43124">
    <property type="entry name" value="PURINE EFFLUX PUMP PBUE"/>
    <property type="match status" value="1"/>
</dbReference>
<comment type="subcellular location">
    <subcellularLocation>
        <location evidence="1">Cell membrane</location>
        <topology evidence="1">Multi-pass membrane protein</topology>
    </subcellularLocation>
</comment>
<evidence type="ECO:0000256" key="7">
    <source>
        <dbReference type="SAM" id="Phobius"/>
    </source>
</evidence>
<proteinExistence type="predicted"/>
<evidence type="ECO:0000256" key="3">
    <source>
        <dbReference type="ARBA" id="ARBA00022475"/>
    </source>
</evidence>
<accession>A0A4Z0GLG5</accession>
<evidence type="ECO:0000313" key="10">
    <source>
        <dbReference type="Proteomes" id="UP000298347"/>
    </source>
</evidence>
<feature type="transmembrane region" description="Helical" evidence="7">
    <location>
        <begin position="374"/>
        <end position="397"/>
    </location>
</feature>
<keyword evidence="2" id="KW-0813">Transport</keyword>
<feature type="transmembrane region" description="Helical" evidence="7">
    <location>
        <begin position="58"/>
        <end position="79"/>
    </location>
</feature>
<feature type="transmembrane region" description="Helical" evidence="7">
    <location>
        <begin position="223"/>
        <end position="244"/>
    </location>
</feature>
<gene>
    <name evidence="9" type="ORF">E4665_10895</name>
</gene>
<dbReference type="GO" id="GO:0005886">
    <property type="term" value="C:plasma membrane"/>
    <property type="evidence" value="ECO:0007669"/>
    <property type="project" value="UniProtKB-SubCell"/>
</dbReference>
<keyword evidence="10" id="KW-1185">Reference proteome</keyword>
<dbReference type="InterPro" id="IPR036259">
    <property type="entry name" value="MFS_trans_sf"/>
</dbReference>
<dbReference type="Gene3D" id="1.20.1250.20">
    <property type="entry name" value="MFS general substrate transporter like domains"/>
    <property type="match status" value="1"/>
</dbReference>
<feature type="transmembrane region" description="Helical" evidence="7">
    <location>
        <begin position="176"/>
        <end position="196"/>
    </location>
</feature>
<reference evidence="9 10" key="1">
    <citation type="journal article" date="2015" name="Int. J. Syst. Evol. Microbiol.">
        <title>Sporolactobacillus shoreae sp. nov. and Sporolactobacillus spathodeae sp. nov., two spore-forming lactic acid bacteria isolated from tree barks in Thailand.</title>
        <authorList>
            <person name="Thamacharoensuk T."/>
            <person name="Kitahara M."/>
            <person name="Ohkuma M."/>
            <person name="Thongchul N."/>
            <person name="Tanasupawat S."/>
        </authorList>
    </citation>
    <scope>NUCLEOTIDE SEQUENCE [LARGE SCALE GENOMIC DNA]</scope>
    <source>
        <strain evidence="9 10">BK92</strain>
    </source>
</reference>
<keyword evidence="5 7" id="KW-1133">Transmembrane helix</keyword>
<dbReference type="InterPro" id="IPR020846">
    <property type="entry name" value="MFS_dom"/>
</dbReference>
<evidence type="ECO:0000259" key="8">
    <source>
        <dbReference type="PROSITE" id="PS50850"/>
    </source>
</evidence>
<feature type="transmembrane region" description="Helical" evidence="7">
    <location>
        <begin position="310"/>
        <end position="331"/>
    </location>
</feature>
<evidence type="ECO:0000256" key="2">
    <source>
        <dbReference type="ARBA" id="ARBA00022448"/>
    </source>
</evidence>
<evidence type="ECO:0000256" key="4">
    <source>
        <dbReference type="ARBA" id="ARBA00022692"/>
    </source>
</evidence>
<keyword evidence="6 7" id="KW-0472">Membrane</keyword>
<feature type="transmembrane region" description="Helical" evidence="7">
    <location>
        <begin position="287"/>
        <end position="304"/>
    </location>
</feature>
<feature type="transmembrane region" description="Helical" evidence="7">
    <location>
        <begin position="256"/>
        <end position="275"/>
    </location>
</feature>
<dbReference type="AlphaFoldDB" id="A0A4Z0GLG5"/>
<dbReference type="PROSITE" id="PS50850">
    <property type="entry name" value="MFS"/>
    <property type="match status" value="1"/>
</dbReference>
<sequence length="399" mass="43700">MEKNQLKSQELSHGNKKGHVNKHFLILLGLVMGLRELSMTMLNPFISTFGKQLMYSTPFLAGIALGIYGLTNAFFQIPYGILSDTKGRKKFMLLGLFQLFAGLLIAGLTSNIYVFIVARALQGSGAIMGIAYSWVGDKSPIGKSNQAMGFVGMIVAPSAVIAFVLGPMFYQWISLKWMFLGAACLVGLAILLVLFFTHEMPNAADIPDHSWKLFSRVLRNRNLLLISYLGIAYNFIMASLFFILPEKFSTYMSIGHLWLVFAPALAIGMFTMMLGTHTADSGHFKQVALVSLLLLGSGFVVLLWQSLPAVFLSAICVITGYMCMTTILPSYINNLFPPENRGAANGILQTFTFLGFFLGPTISGICIQSGHPDLIYGCVIILTLLGFTSMPFISSLITD</sequence>
<dbReference type="InterPro" id="IPR011701">
    <property type="entry name" value="MFS"/>
</dbReference>